<comment type="caution">
    <text evidence="6">The sequence shown here is derived from an EMBL/GenBank/DDBJ whole genome shotgun (WGS) entry which is preliminary data.</text>
</comment>
<evidence type="ECO:0000256" key="1">
    <source>
        <dbReference type="ARBA" id="ARBA00002868"/>
    </source>
</evidence>
<proteinExistence type="inferred from homology"/>
<dbReference type="PANTHER" id="PTHR38099:SF1">
    <property type="entry name" value="LARGE RIBOSOMAL RNA SUBUNIT ACCUMULATION PROTEIN YCED"/>
    <property type="match status" value="1"/>
</dbReference>
<evidence type="ECO:0000313" key="7">
    <source>
        <dbReference type="Proteomes" id="UP000036097"/>
    </source>
</evidence>
<dbReference type="GO" id="GO:0042254">
    <property type="term" value="P:ribosome biogenesis"/>
    <property type="evidence" value="ECO:0007669"/>
    <property type="project" value="UniProtKB-KW"/>
</dbReference>
<accession>A0A0J1HBF1</accession>
<keyword evidence="7" id="KW-1185">Reference proteome</keyword>
<dbReference type="RefSeq" id="WP_047877144.1">
    <property type="nucleotide sequence ID" value="NZ_LDOT01000002.1"/>
</dbReference>
<dbReference type="Proteomes" id="UP000036097">
    <property type="component" value="Unassembled WGS sequence"/>
</dbReference>
<dbReference type="PATRIC" id="fig|1195763.3.peg.413"/>
<comment type="function">
    <text evidence="1">Plays a role in synthesis, processing and/or stability of 23S rRNA.</text>
</comment>
<gene>
    <name evidence="6" type="ORF">ABT56_01910</name>
</gene>
<keyword evidence="6" id="KW-0687">Ribonucleoprotein</keyword>
<dbReference type="NCBIfam" id="NF008395">
    <property type="entry name" value="PRK11193.1"/>
    <property type="match status" value="1"/>
</dbReference>
<dbReference type="InterPro" id="IPR039255">
    <property type="entry name" value="YceD_bac"/>
</dbReference>
<evidence type="ECO:0000256" key="3">
    <source>
        <dbReference type="ARBA" id="ARBA00015716"/>
    </source>
</evidence>
<dbReference type="STRING" id="1195763.ABT56_01910"/>
<evidence type="ECO:0000256" key="4">
    <source>
        <dbReference type="ARBA" id="ARBA00022517"/>
    </source>
</evidence>
<dbReference type="EMBL" id="LDOT01000002">
    <property type="protein sequence ID" value="KLV08984.1"/>
    <property type="molecule type" value="Genomic_DNA"/>
</dbReference>
<dbReference type="GO" id="GO:0005829">
    <property type="term" value="C:cytosol"/>
    <property type="evidence" value="ECO:0007669"/>
    <property type="project" value="TreeGrafter"/>
</dbReference>
<keyword evidence="6" id="KW-0689">Ribosomal protein</keyword>
<evidence type="ECO:0000313" key="6">
    <source>
        <dbReference type="EMBL" id="KLV08984.1"/>
    </source>
</evidence>
<keyword evidence="4" id="KW-0690">Ribosome biogenesis</keyword>
<protein>
    <recommendedName>
        <fullName evidence="3">Large ribosomal RNA subunit accumulation protein YceD</fullName>
    </recommendedName>
    <alternativeName>
        <fullName evidence="5">23S rRNA accumulation protein YceD</fullName>
    </alternativeName>
</protein>
<reference evidence="6 7" key="1">
    <citation type="submission" date="2015-05" db="EMBL/GenBank/DDBJ databases">
        <title>Photobacterium galathea sp. nov.</title>
        <authorList>
            <person name="Machado H."/>
            <person name="Gram L."/>
        </authorList>
    </citation>
    <scope>NUCLEOTIDE SEQUENCE [LARGE SCALE GENOMIC DNA]</scope>
    <source>
        <strain evidence="6 7">CGMCC 1.12159</strain>
    </source>
</reference>
<organism evidence="6 7">
    <name type="scientific">Photobacterium aquae</name>
    <dbReference type="NCBI Taxonomy" id="1195763"/>
    <lineage>
        <taxon>Bacteria</taxon>
        <taxon>Pseudomonadati</taxon>
        <taxon>Pseudomonadota</taxon>
        <taxon>Gammaproteobacteria</taxon>
        <taxon>Vibrionales</taxon>
        <taxon>Vibrionaceae</taxon>
        <taxon>Photobacterium</taxon>
    </lineage>
</organism>
<name>A0A0J1HBF1_9GAMM</name>
<dbReference type="PANTHER" id="PTHR38099">
    <property type="entry name" value="LARGE RIBOSOMAL RNA SUBUNIT ACCUMULATION PROTEIN YCED"/>
    <property type="match status" value="1"/>
</dbReference>
<sequence>MQKVKLPRTVDPVRAAQKKLDYDGIIKAELLERLAESTQSVTRDANVTLSFDLDQRHVAFVRGRADVEVVLTCQRCQEEFNHEYSVEFCYSPLFKPEEADDLPEAYEPADVDENGEINLIQIVEDELILELPQVAMHDDADCKASGNMTFGEIPVADERPNPFAVLKNLSK</sequence>
<comment type="similarity">
    <text evidence="2">Belongs to the DUF177 domain family.</text>
</comment>
<dbReference type="GO" id="GO:0005840">
    <property type="term" value="C:ribosome"/>
    <property type="evidence" value="ECO:0007669"/>
    <property type="project" value="UniProtKB-KW"/>
</dbReference>
<dbReference type="InterPro" id="IPR003772">
    <property type="entry name" value="YceD"/>
</dbReference>
<dbReference type="OrthoDB" id="9786771at2"/>
<evidence type="ECO:0000256" key="2">
    <source>
        <dbReference type="ARBA" id="ARBA00010740"/>
    </source>
</evidence>
<dbReference type="Pfam" id="PF02620">
    <property type="entry name" value="YceD"/>
    <property type="match status" value="1"/>
</dbReference>
<dbReference type="AlphaFoldDB" id="A0A0J1HBF1"/>
<evidence type="ECO:0000256" key="5">
    <source>
        <dbReference type="ARBA" id="ARBA00031841"/>
    </source>
</evidence>